<name>A0A2S7VQD7_9VIBR</name>
<evidence type="ECO:0000313" key="2">
    <source>
        <dbReference type="Proteomes" id="UP000238707"/>
    </source>
</evidence>
<accession>A0A2S7VQD7</accession>
<dbReference type="EMBL" id="MSCI01000001">
    <property type="protein sequence ID" value="PQJ63731.1"/>
    <property type="molecule type" value="Genomic_DNA"/>
</dbReference>
<comment type="caution">
    <text evidence="1">The sequence shown here is derived from an EMBL/GenBank/DDBJ whole genome shotgun (WGS) entry which is preliminary data.</text>
</comment>
<keyword evidence="2" id="KW-1185">Reference proteome</keyword>
<reference evidence="1 2" key="1">
    <citation type="submission" date="2016-12" db="EMBL/GenBank/DDBJ databases">
        <title>Diversity of luminous bacteria.</title>
        <authorList>
            <person name="Yoshizawa S."/>
            <person name="Kogure K."/>
        </authorList>
    </citation>
    <scope>NUCLEOTIDE SEQUENCE [LARGE SCALE GENOMIC DNA]</scope>
    <source>
        <strain evidence="1 2">LC2-408</strain>
    </source>
</reference>
<sequence>MESTGIAFKVANLMFGRIKRWFAREELKQDRFLRVDVAKIEKINRGNQLRIKLDITNLGYMPLSVYSITPKTVLINGEALVGYLCIVDCDLNPQQRKQVPVLFNLPESIRTSEKLHVNVEMLELKASKAGEKVTMQRMDLIHYEPSQAIAI</sequence>
<proteinExistence type="predicted"/>
<protein>
    <submittedName>
        <fullName evidence="1">Uncharacterized protein</fullName>
    </submittedName>
</protein>
<dbReference type="RefSeq" id="WP_102533131.1">
    <property type="nucleotide sequence ID" value="NZ_MSCI01000001.1"/>
</dbReference>
<organism evidence="1 2">
    <name type="scientific">Vibrio chagasii</name>
    <dbReference type="NCBI Taxonomy" id="170679"/>
    <lineage>
        <taxon>Bacteria</taxon>
        <taxon>Pseudomonadati</taxon>
        <taxon>Pseudomonadota</taxon>
        <taxon>Gammaproteobacteria</taxon>
        <taxon>Vibrionales</taxon>
        <taxon>Vibrionaceae</taxon>
        <taxon>Vibrio</taxon>
    </lineage>
</organism>
<evidence type="ECO:0000313" key="1">
    <source>
        <dbReference type="EMBL" id="PQJ63731.1"/>
    </source>
</evidence>
<dbReference type="AlphaFoldDB" id="A0A2S7VQD7"/>
<dbReference type="Proteomes" id="UP000238707">
    <property type="component" value="Unassembled WGS sequence"/>
</dbReference>
<gene>
    <name evidence="1" type="ORF">BTO10_02640</name>
</gene>